<evidence type="ECO:0000313" key="2">
    <source>
        <dbReference type="Proteomes" id="UP001519287"/>
    </source>
</evidence>
<dbReference type="Proteomes" id="UP001519287">
    <property type="component" value="Unassembled WGS sequence"/>
</dbReference>
<keyword evidence="2" id="KW-1185">Reference proteome</keyword>
<evidence type="ECO:0000313" key="1">
    <source>
        <dbReference type="EMBL" id="MBP1993886.1"/>
    </source>
</evidence>
<sequence>MLNTSILQEKVTAMLLYKLTQQMEERSALQQALRSGDEGSDLLQAKIQQLEAELHTQAEYWKNSIEQPIAFEQPYEAPYLDEEISF</sequence>
<protein>
    <recommendedName>
        <fullName evidence="3">Gas vesicle protein GvpG</fullName>
    </recommendedName>
</protein>
<dbReference type="RefSeq" id="WP_209975758.1">
    <property type="nucleotide sequence ID" value="NZ_JAGGLB010000022.1"/>
</dbReference>
<name>A0ABS4J3U1_9BACL</name>
<evidence type="ECO:0008006" key="3">
    <source>
        <dbReference type="Google" id="ProtNLM"/>
    </source>
</evidence>
<reference evidence="1 2" key="1">
    <citation type="submission" date="2021-03" db="EMBL/GenBank/DDBJ databases">
        <title>Genomic Encyclopedia of Type Strains, Phase IV (KMG-IV): sequencing the most valuable type-strain genomes for metagenomic binning, comparative biology and taxonomic classification.</title>
        <authorList>
            <person name="Goeker M."/>
        </authorList>
    </citation>
    <scope>NUCLEOTIDE SEQUENCE [LARGE SCALE GENOMIC DNA]</scope>
    <source>
        <strain evidence="1 2">DSM 26048</strain>
    </source>
</reference>
<organism evidence="1 2">
    <name type="scientific">Paenibacillus eucommiae</name>
    <dbReference type="NCBI Taxonomy" id="1355755"/>
    <lineage>
        <taxon>Bacteria</taxon>
        <taxon>Bacillati</taxon>
        <taxon>Bacillota</taxon>
        <taxon>Bacilli</taxon>
        <taxon>Bacillales</taxon>
        <taxon>Paenibacillaceae</taxon>
        <taxon>Paenibacillus</taxon>
    </lineage>
</organism>
<gene>
    <name evidence="1" type="ORF">J2Z66_005512</name>
</gene>
<comment type="caution">
    <text evidence="1">The sequence shown here is derived from an EMBL/GenBank/DDBJ whole genome shotgun (WGS) entry which is preliminary data.</text>
</comment>
<dbReference type="EMBL" id="JAGGLB010000022">
    <property type="protein sequence ID" value="MBP1993886.1"/>
    <property type="molecule type" value="Genomic_DNA"/>
</dbReference>
<accession>A0ABS4J3U1</accession>
<proteinExistence type="predicted"/>